<reference evidence="2 3" key="1">
    <citation type="submission" date="2013-09" db="EMBL/GenBank/DDBJ databases">
        <title>Whole genome shotgun sequence of Vibrio ezurae NBRC 102218.</title>
        <authorList>
            <person name="Yoshida I."/>
            <person name="Hosoyama A."/>
            <person name="Numata M."/>
            <person name="Hashimoto M."/>
            <person name="Hosoyama Y."/>
            <person name="Tsuchikane K."/>
            <person name="Noguchi M."/>
            <person name="Hirakata S."/>
            <person name="Ichikawa N."/>
            <person name="Ohji S."/>
            <person name="Yamazoe A."/>
            <person name="Fujita N."/>
        </authorList>
    </citation>
    <scope>NUCLEOTIDE SEQUENCE [LARGE SCALE GENOMIC DNA]</scope>
    <source>
        <strain evidence="2 3">NBRC 102218</strain>
    </source>
</reference>
<keyword evidence="1" id="KW-0812">Transmembrane</keyword>
<feature type="transmembrane region" description="Helical" evidence="1">
    <location>
        <begin position="96"/>
        <end position="113"/>
    </location>
</feature>
<evidence type="ECO:0000256" key="1">
    <source>
        <dbReference type="SAM" id="Phobius"/>
    </source>
</evidence>
<dbReference type="AlphaFoldDB" id="U3AZL3"/>
<organism evidence="2 3">
    <name type="scientific">Vibrio ezurae NBRC 102218</name>
    <dbReference type="NCBI Taxonomy" id="1219080"/>
    <lineage>
        <taxon>Bacteria</taxon>
        <taxon>Pseudomonadati</taxon>
        <taxon>Pseudomonadota</taxon>
        <taxon>Gammaproteobacteria</taxon>
        <taxon>Vibrionales</taxon>
        <taxon>Vibrionaceae</taxon>
        <taxon>Vibrio</taxon>
    </lineage>
</organism>
<feature type="transmembrane region" description="Helical" evidence="1">
    <location>
        <begin position="72"/>
        <end position="90"/>
    </location>
</feature>
<evidence type="ECO:0000313" key="3">
    <source>
        <dbReference type="Proteomes" id="UP000016562"/>
    </source>
</evidence>
<name>U3AZL3_9VIBR</name>
<protein>
    <submittedName>
        <fullName evidence="2">Uncharacterized protein</fullName>
    </submittedName>
</protein>
<dbReference type="EMBL" id="BATM01000005">
    <property type="protein sequence ID" value="GAD78652.1"/>
    <property type="molecule type" value="Genomic_DNA"/>
</dbReference>
<gene>
    <name evidence="2" type="ORF">VEZ01S_05_00400</name>
</gene>
<evidence type="ECO:0000313" key="2">
    <source>
        <dbReference type="EMBL" id="GAD78652.1"/>
    </source>
</evidence>
<keyword evidence="1" id="KW-1133">Transmembrane helix</keyword>
<proteinExistence type="predicted"/>
<comment type="caution">
    <text evidence="2">The sequence shown here is derived from an EMBL/GenBank/DDBJ whole genome shotgun (WGS) entry which is preliminary data.</text>
</comment>
<accession>U3AZL3</accession>
<keyword evidence="1" id="KW-0472">Membrane</keyword>
<dbReference type="Proteomes" id="UP000016562">
    <property type="component" value="Unassembled WGS sequence"/>
</dbReference>
<sequence>MGLDTYSKAVSYGSGDKSKNSEQIMFTDYFKEKYQCPKCRLDISKEDKLKLMYKTSITCPFCKSNIGICKGLFRPLLPFELSFVILFYFTSNTSEINTIIALLLFALLSFTLGTKIDTLLSRLTMVNNK</sequence>
<keyword evidence="3" id="KW-1185">Reference proteome</keyword>